<keyword evidence="2" id="KW-0812">Transmembrane</keyword>
<dbReference type="GO" id="GO:0016339">
    <property type="term" value="P:calcium-dependent cell-cell adhesion via plasma membrane cell adhesion molecules"/>
    <property type="evidence" value="ECO:0007669"/>
    <property type="project" value="TreeGrafter"/>
</dbReference>
<dbReference type="GO" id="GO:0045296">
    <property type="term" value="F:cadherin binding"/>
    <property type="evidence" value="ECO:0007669"/>
    <property type="project" value="TreeGrafter"/>
</dbReference>
<feature type="non-terminal residue" evidence="10">
    <location>
        <position position="99"/>
    </location>
</feature>
<dbReference type="GO" id="GO:0005509">
    <property type="term" value="F:calcium ion binding"/>
    <property type="evidence" value="ECO:0007669"/>
    <property type="project" value="UniProtKB-UniRule"/>
</dbReference>
<evidence type="ECO:0000256" key="7">
    <source>
        <dbReference type="ARBA" id="ARBA00023136"/>
    </source>
</evidence>
<keyword evidence="6" id="KW-1133">Transmembrane helix</keyword>
<feature type="domain" description="Cadherin" evidence="9">
    <location>
        <begin position="6"/>
        <end position="78"/>
    </location>
</feature>
<dbReference type="EMBL" id="HACG01010178">
    <property type="protein sequence ID" value="CEK57043.1"/>
    <property type="molecule type" value="Transcribed_RNA"/>
</dbReference>
<dbReference type="PROSITE" id="PS50268">
    <property type="entry name" value="CADHERIN_2"/>
    <property type="match status" value="1"/>
</dbReference>
<evidence type="ECO:0000256" key="5">
    <source>
        <dbReference type="ARBA" id="ARBA00022837"/>
    </source>
</evidence>
<dbReference type="GO" id="GO:0007043">
    <property type="term" value="P:cell-cell junction assembly"/>
    <property type="evidence" value="ECO:0007669"/>
    <property type="project" value="TreeGrafter"/>
</dbReference>
<dbReference type="PRINTS" id="PR00205">
    <property type="entry name" value="CADHERIN"/>
</dbReference>
<name>A0A0B6YLF3_9EUPU</name>
<dbReference type="GO" id="GO:0007156">
    <property type="term" value="P:homophilic cell adhesion via plasma membrane adhesion molecules"/>
    <property type="evidence" value="ECO:0007669"/>
    <property type="project" value="InterPro"/>
</dbReference>
<evidence type="ECO:0000256" key="4">
    <source>
        <dbReference type="ARBA" id="ARBA00022737"/>
    </source>
</evidence>
<evidence type="ECO:0000259" key="9">
    <source>
        <dbReference type="PROSITE" id="PS50268"/>
    </source>
</evidence>
<organism evidence="10">
    <name type="scientific">Arion vulgaris</name>
    <dbReference type="NCBI Taxonomy" id="1028688"/>
    <lineage>
        <taxon>Eukaryota</taxon>
        <taxon>Metazoa</taxon>
        <taxon>Spiralia</taxon>
        <taxon>Lophotrochozoa</taxon>
        <taxon>Mollusca</taxon>
        <taxon>Gastropoda</taxon>
        <taxon>Heterobranchia</taxon>
        <taxon>Euthyneura</taxon>
        <taxon>Panpulmonata</taxon>
        <taxon>Eupulmonata</taxon>
        <taxon>Stylommatophora</taxon>
        <taxon>Helicina</taxon>
        <taxon>Arionoidea</taxon>
        <taxon>Arionidae</taxon>
        <taxon>Arion</taxon>
    </lineage>
</organism>
<sequence>SPFNGNSILNYTIIQGNNSLFGVSNSGAFSVLSPLDYEKTKLEVVVVRVEDSGSTGHLQTTATVSVVVKPANDLSPKWDTWIPPVPSDLTYFINENVAF</sequence>
<dbReference type="InterPro" id="IPR002126">
    <property type="entry name" value="Cadherin-like_dom"/>
</dbReference>
<dbReference type="GO" id="GO:0000902">
    <property type="term" value="P:cell morphogenesis"/>
    <property type="evidence" value="ECO:0007669"/>
    <property type="project" value="TreeGrafter"/>
</dbReference>
<dbReference type="AlphaFoldDB" id="A0A0B6YLF3"/>
<evidence type="ECO:0000256" key="3">
    <source>
        <dbReference type="ARBA" id="ARBA00022729"/>
    </source>
</evidence>
<dbReference type="Pfam" id="PF00028">
    <property type="entry name" value="Cadherin"/>
    <property type="match status" value="1"/>
</dbReference>
<comment type="subcellular location">
    <subcellularLocation>
        <location evidence="1">Membrane</location>
        <topology evidence="1">Single-pass membrane protein</topology>
    </subcellularLocation>
</comment>
<dbReference type="GO" id="GO:0034332">
    <property type="term" value="P:adherens junction organization"/>
    <property type="evidence" value="ECO:0007669"/>
    <property type="project" value="TreeGrafter"/>
</dbReference>
<gene>
    <name evidence="10" type="primary">ORF29159</name>
</gene>
<dbReference type="PANTHER" id="PTHR24027:SF422">
    <property type="entry name" value="CADHERIN DOMAIN-CONTAINING PROTEIN"/>
    <property type="match status" value="1"/>
</dbReference>
<dbReference type="GO" id="GO:0016477">
    <property type="term" value="P:cell migration"/>
    <property type="evidence" value="ECO:0007669"/>
    <property type="project" value="TreeGrafter"/>
</dbReference>
<proteinExistence type="predicted"/>
<dbReference type="GO" id="GO:0008013">
    <property type="term" value="F:beta-catenin binding"/>
    <property type="evidence" value="ECO:0007669"/>
    <property type="project" value="TreeGrafter"/>
</dbReference>
<keyword evidence="4" id="KW-0677">Repeat</keyword>
<reference evidence="10" key="1">
    <citation type="submission" date="2014-12" db="EMBL/GenBank/DDBJ databases">
        <title>Insight into the proteome of Arion vulgaris.</title>
        <authorList>
            <person name="Aradska J."/>
            <person name="Bulat T."/>
            <person name="Smidak R."/>
            <person name="Sarate P."/>
            <person name="Gangsoo J."/>
            <person name="Sialana F."/>
            <person name="Bilban M."/>
            <person name="Lubec G."/>
        </authorList>
    </citation>
    <scope>NUCLEOTIDE SEQUENCE</scope>
    <source>
        <tissue evidence="10">Skin</tissue>
    </source>
</reference>
<dbReference type="SMART" id="SM00112">
    <property type="entry name" value="CA"/>
    <property type="match status" value="1"/>
</dbReference>
<keyword evidence="7" id="KW-0472">Membrane</keyword>
<dbReference type="Gene3D" id="2.60.40.60">
    <property type="entry name" value="Cadherins"/>
    <property type="match status" value="1"/>
</dbReference>
<evidence type="ECO:0000256" key="8">
    <source>
        <dbReference type="PROSITE-ProRule" id="PRU00043"/>
    </source>
</evidence>
<dbReference type="GO" id="GO:0005912">
    <property type="term" value="C:adherens junction"/>
    <property type="evidence" value="ECO:0007669"/>
    <property type="project" value="TreeGrafter"/>
</dbReference>
<feature type="non-terminal residue" evidence="10">
    <location>
        <position position="1"/>
    </location>
</feature>
<dbReference type="CDD" id="cd11304">
    <property type="entry name" value="Cadherin_repeat"/>
    <property type="match status" value="1"/>
</dbReference>
<evidence type="ECO:0000256" key="6">
    <source>
        <dbReference type="ARBA" id="ARBA00022989"/>
    </source>
</evidence>
<dbReference type="InterPro" id="IPR015919">
    <property type="entry name" value="Cadherin-like_sf"/>
</dbReference>
<dbReference type="GO" id="GO:0016342">
    <property type="term" value="C:catenin complex"/>
    <property type="evidence" value="ECO:0007669"/>
    <property type="project" value="TreeGrafter"/>
</dbReference>
<dbReference type="SUPFAM" id="SSF49313">
    <property type="entry name" value="Cadherin-like"/>
    <property type="match status" value="1"/>
</dbReference>
<evidence type="ECO:0000256" key="1">
    <source>
        <dbReference type="ARBA" id="ARBA00004167"/>
    </source>
</evidence>
<evidence type="ECO:0000313" key="10">
    <source>
        <dbReference type="EMBL" id="CEK57043.1"/>
    </source>
</evidence>
<keyword evidence="5 8" id="KW-0106">Calcium</keyword>
<protein>
    <recommendedName>
        <fullName evidence="9">Cadherin domain-containing protein</fullName>
    </recommendedName>
</protein>
<dbReference type="InterPro" id="IPR039808">
    <property type="entry name" value="Cadherin"/>
</dbReference>
<accession>A0A0B6YLF3</accession>
<dbReference type="GO" id="GO:0044331">
    <property type="term" value="P:cell-cell adhesion mediated by cadherin"/>
    <property type="evidence" value="ECO:0007669"/>
    <property type="project" value="TreeGrafter"/>
</dbReference>
<keyword evidence="3" id="KW-0732">Signal</keyword>
<dbReference type="PANTHER" id="PTHR24027">
    <property type="entry name" value="CADHERIN-23"/>
    <property type="match status" value="1"/>
</dbReference>
<evidence type="ECO:0000256" key="2">
    <source>
        <dbReference type="ARBA" id="ARBA00022692"/>
    </source>
</evidence>